<evidence type="ECO:0000313" key="9">
    <source>
        <dbReference type="Proteomes" id="UP000076632"/>
    </source>
</evidence>
<dbReference type="FunCoup" id="A0A165H293">
    <property type="interactions" value="65"/>
</dbReference>
<feature type="transmembrane region" description="Helical" evidence="6">
    <location>
        <begin position="302"/>
        <end position="319"/>
    </location>
</feature>
<feature type="transmembrane region" description="Helical" evidence="6">
    <location>
        <begin position="152"/>
        <end position="171"/>
    </location>
</feature>
<evidence type="ECO:0000256" key="3">
    <source>
        <dbReference type="ARBA" id="ARBA00022692"/>
    </source>
</evidence>
<gene>
    <name evidence="8" type="ORF">L228DRAFT_282965</name>
</gene>
<accession>A0A165H293</accession>
<dbReference type="InterPro" id="IPR020846">
    <property type="entry name" value="MFS_dom"/>
</dbReference>
<reference evidence="8 9" key="1">
    <citation type="journal article" date="2016" name="Fungal Biol.">
        <title>The genome of Xylona heveae provides a window into fungal endophytism.</title>
        <authorList>
            <person name="Gazis R."/>
            <person name="Kuo A."/>
            <person name="Riley R."/>
            <person name="LaButti K."/>
            <person name="Lipzen A."/>
            <person name="Lin J."/>
            <person name="Amirebrahimi M."/>
            <person name="Hesse C.N."/>
            <person name="Spatafora J.W."/>
            <person name="Henrissat B."/>
            <person name="Hainaut M."/>
            <person name="Grigoriev I.V."/>
            <person name="Hibbett D.S."/>
        </authorList>
    </citation>
    <scope>NUCLEOTIDE SEQUENCE [LARGE SCALE GENOMIC DNA]</scope>
    <source>
        <strain evidence="8 9">TC161</strain>
    </source>
</reference>
<evidence type="ECO:0000256" key="1">
    <source>
        <dbReference type="ARBA" id="ARBA00004141"/>
    </source>
</evidence>
<organism evidence="8 9">
    <name type="scientific">Xylona heveae (strain CBS 132557 / TC161)</name>
    <dbReference type="NCBI Taxonomy" id="1328760"/>
    <lineage>
        <taxon>Eukaryota</taxon>
        <taxon>Fungi</taxon>
        <taxon>Dikarya</taxon>
        <taxon>Ascomycota</taxon>
        <taxon>Pezizomycotina</taxon>
        <taxon>Xylonomycetes</taxon>
        <taxon>Xylonales</taxon>
        <taxon>Xylonaceae</taxon>
        <taxon>Xylona</taxon>
    </lineage>
</organism>
<protein>
    <submittedName>
        <fullName evidence="8">MFS multidrug transporter-like protein</fullName>
    </submittedName>
</protein>
<proteinExistence type="predicted"/>
<dbReference type="Gene3D" id="1.20.1250.20">
    <property type="entry name" value="MFS general substrate transporter like domains"/>
    <property type="match status" value="1"/>
</dbReference>
<dbReference type="AlphaFoldDB" id="A0A165H293"/>
<dbReference type="InParanoid" id="A0A165H293"/>
<feature type="transmembrane region" description="Helical" evidence="6">
    <location>
        <begin position="59"/>
        <end position="80"/>
    </location>
</feature>
<feature type="transmembrane region" description="Helical" evidence="6">
    <location>
        <begin position="21"/>
        <end position="47"/>
    </location>
</feature>
<evidence type="ECO:0000313" key="8">
    <source>
        <dbReference type="EMBL" id="KZF22889.1"/>
    </source>
</evidence>
<dbReference type="SUPFAM" id="SSF103473">
    <property type="entry name" value="MFS general substrate transporter"/>
    <property type="match status" value="1"/>
</dbReference>
<keyword evidence="2" id="KW-0813">Transport</keyword>
<evidence type="ECO:0000259" key="7">
    <source>
        <dbReference type="PROSITE" id="PS50850"/>
    </source>
</evidence>
<name>A0A165H293_XYLHT</name>
<dbReference type="Proteomes" id="UP000076632">
    <property type="component" value="Unassembled WGS sequence"/>
</dbReference>
<comment type="subcellular location">
    <subcellularLocation>
        <location evidence="1">Membrane</location>
        <topology evidence="1">Multi-pass membrane protein</topology>
    </subcellularLocation>
</comment>
<feature type="domain" description="Major facilitator superfamily (MFS) profile" evidence="7">
    <location>
        <begin position="1"/>
        <end position="510"/>
    </location>
</feature>
<evidence type="ECO:0000256" key="2">
    <source>
        <dbReference type="ARBA" id="ARBA00022448"/>
    </source>
</evidence>
<keyword evidence="9" id="KW-1185">Reference proteome</keyword>
<dbReference type="OMA" id="HPVAYFM"/>
<feature type="transmembrane region" description="Helical" evidence="6">
    <location>
        <begin position="121"/>
        <end position="140"/>
    </location>
</feature>
<dbReference type="CDD" id="cd17330">
    <property type="entry name" value="MFS_SLC46_TetA_like"/>
    <property type="match status" value="1"/>
</dbReference>
<dbReference type="GO" id="GO:0022857">
    <property type="term" value="F:transmembrane transporter activity"/>
    <property type="evidence" value="ECO:0007669"/>
    <property type="project" value="InterPro"/>
</dbReference>
<dbReference type="PANTHER" id="PTHR23504:SF2">
    <property type="entry name" value="TRANSPORTER, PUTATIVE (AFU_ORTHOLOGUE AFUA_8G04150)-RELATED"/>
    <property type="match status" value="1"/>
</dbReference>
<sequence length="545" mass="58839">MGVTPPNSSRRKGDGFPTAQLFYLAICRVAEPIALTSVFPYAFPLVLRFNFGDPDNASFYAGLLISAFPIAECTTGMLWGGLSDRIGRKPTLLLGCIGTMISLIMIGFASNFWIALLGRSLAGFLNGNVGVIQTMVGEMVKKPEHEPRAYSVMPFVWSIGTIIGPAIGGTFAEPAVGFPGLFSANGIFATFPYLLPNLICAGLLLISIVVGYLFLEETHPDMLAAGKSTTDHISSIEESNEAALLSSNGLLGQAVVDLPQNTYGTFNNNDDSSSDRWEVESEDTIAAQPTAPERPKMFTKRVVLLVVALGIFSYHAMAYDHLLPVFLQDERRDDISSFSFSPFHVPGGLGLTTQSVGFILSIDGIIAIAIQGFIFPIVTEILGVWKVFMLVTLLSPITYIFVPYLVFLRGFWLYVGIYACLILRNIFGNLAYPVILIMLKEASPAPSVLGRINGFAASVAAGTRSLAPPIAGYFYGVGINLAFTGIAWWVSGAVAVLGALQALMIRQTKRRDVLDGFPAEPVLLPPDDDMKSESILITCEESDEV</sequence>
<dbReference type="GO" id="GO:0016020">
    <property type="term" value="C:membrane"/>
    <property type="evidence" value="ECO:0007669"/>
    <property type="project" value="UniProtKB-SubCell"/>
</dbReference>
<dbReference type="PANTHER" id="PTHR23504">
    <property type="entry name" value="MAJOR FACILITATOR SUPERFAMILY DOMAIN-CONTAINING PROTEIN 10"/>
    <property type="match status" value="1"/>
</dbReference>
<dbReference type="OrthoDB" id="10262656at2759"/>
<keyword evidence="5 6" id="KW-0472">Membrane</keyword>
<evidence type="ECO:0000256" key="4">
    <source>
        <dbReference type="ARBA" id="ARBA00022989"/>
    </source>
</evidence>
<dbReference type="InterPro" id="IPR011701">
    <property type="entry name" value="MFS"/>
</dbReference>
<keyword evidence="4 6" id="KW-1133">Transmembrane helix</keyword>
<feature type="transmembrane region" description="Helical" evidence="6">
    <location>
        <begin position="412"/>
        <end position="436"/>
    </location>
</feature>
<feature type="transmembrane region" description="Helical" evidence="6">
    <location>
        <begin position="356"/>
        <end position="375"/>
    </location>
</feature>
<keyword evidence="3 6" id="KW-0812">Transmembrane</keyword>
<evidence type="ECO:0000256" key="6">
    <source>
        <dbReference type="SAM" id="Phobius"/>
    </source>
</evidence>
<feature type="transmembrane region" description="Helical" evidence="6">
    <location>
        <begin position="191"/>
        <end position="215"/>
    </location>
</feature>
<dbReference type="GeneID" id="28901198"/>
<feature type="transmembrane region" description="Helical" evidence="6">
    <location>
        <begin position="473"/>
        <end position="500"/>
    </location>
</feature>
<feature type="transmembrane region" description="Helical" evidence="6">
    <location>
        <begin position="92"/>
        <end position="115"/>
    </location>
</feature>
<dbReference type="PROSITE" id="PS50850">
    <property type="entry name" value="MFS"/>
    <property type="match status" value="1"/>
</dbReference>
<dbReference type="RefSeq" id="XP_018188444.1">
    <property type="nucleotide sequence ID" value="XM_018336061.1"/>
</dbReference>
<dbReference type="EMBL" id="KV407458">
    <property type="protein sequence ID" value="KZF22889.1"/>
    <property type="molecule type" value="Genomic_DNA"/>
</dbReference>
<feature type="transmembrane region" description="Helical" evidence="6">
    <location>
        <begin position="387"/>
        <end position="406"/>
    </location>
</feature>
<feature type="transmembrane region" description="Helical" evidence="6">
    <location>
        <begin position="448"/>
        <end position="467"/>
    </location>
</feature>
<dbReference type="Pfam" id="PF07690">
    <property type="entry name" value="MFS_1"/>
    <property type="match status" value="1"/>
</dbReference>
<dbReference type="InterPro" id="IPR036259">
    <property type="entry name" value="MFS_trans_sf"/>
</dbReference>
<evidence type="ECO:0000256" key="5">
    <source>
        <dbReference type="ARBA" id="ARBA00023136"/>
    </source>
</evidence>